<evidence type="ECO:0000313" key="2">
    <source>
        <dbReference type="Proteomes" id="UP000001542"/>
    </source>
</evidence>
<evidence type="ECO:0000313" key="1">
    <source>
        <dbReference type="EMBL" id="EAX93037.1"/>
    </source>
</evidence>
<dbReference type="VEuPathDB" id="TrichDB:TVAG_255180"/>
<dbReference type="SMR" id="A2FPX8"/>
<dbReference type="AlphaFoldDB" id="A2FPX8"/>
<dbReference type="Gene3D" id="1.25.10.10">
    <property type="entry name" value="Leucine-rich Repeat Variant"/>
    <property type="match status" value="1"/>
</dbReference>
<gene>
    <name evidence="1" type="ORF">TVAG_255180</name>
</gene>
<reference evidence="1" key="2">
    <citation type="journal article" date="2007" name="Science">
        <title>Draft genome sequence of the sexually transmitted pathogen Trichomonas vaginalis.</title>
        <authorList>
            <person name="Carlton J.M."/>
            <person name="Hirt R.P."/>
            <person name="Silva J.C."/>
            <person name="Delcher A.L."/>
            <person name="Schatz M."/>
            <person name="Zhao Q."/>
            <person name="Wortman J.R."/>
            <person name="Bidwell S.L."/>
            <person name="Alsmark U.C.M."/>
            <person name="Besteiro S."/>
            <person name="Sicheritz-Ponten T."/>
            <person name="Noel C.J."/>
            <person name="Dacks J.B."/>
            <person name="Foster P.G."/>
            <person name="Simillion C."/>
            <person name="Van de Peer Y."/>
            <person name="Miranda-Saavedra D."/>
            <person name="Barton G.J."/>
            <person name="Westrop G.D."/>
            <person name="Mueller S."/>
            <person name="Dessi D."/>
            <person name="Fiori P.L."/>
            <person name="Ren Q."/>
            <person name="Paulsen I."/>
            <person name="Zhang H."/>
            <person name="Bastida-Corcuera F.D."/>
            <person name="Simoes-Barbosa A."/>
            <person name="Brown M.T."/>
            <person name="Hayes R.D."/>
            <person name="Mukherjee M."/>
            <person name="Okumura C.Y."/>
            <person name="Schneider R."/>
            <person name="Smith A.J."/>
            <person name="Vanacova S."/>
            <person name="Villalvazo M."/>
            <person name="Haas B.J."/>
            <person name="Pertea M."/>
            <person name="Feldblyum T.V."/>
            <person name="Utterback T.R."/>
            <person name="Shu C.L."/>
            <person name="Osoegawa K."/>
            <person name="de Jong P.J."/>
            <person name="Hrdy I."/>
            <person name="Horvathova L."/>
            <person name="Zubacova Z."/>
            <person name="Dolezal P."/>
            <person name="Malik S.B."/>
            <person name="Logsdon J.M. Jr."/>
            <person name="Henze K."/>
            <person name="Gupta A."/>
            <person name="Wang C.C."/>
            <person name="Dunne R.L."/>
            <person name="Upcroft J.A."/>
            <person name="Upcroft P."/>
            <person name="White O."/>
            <person name="Salzberg S.L."/>
            <person name="Tang P."/>
            <person name="Chiu C.-H."/>
            <person name="Lee Y.-S."/>
            <person name="Embley T.M."/>
            <person name="Coombs G.H."/>
            <person name="Mottram J.C."/>
            <person name="Tachezy J."/>
            <person name="Fraser-Liggett C.M."/>
            <person name="Johnson P.J."/>
        </authorList>
    </citation>
    <scope>NUCLEOTIDE SEQUENCE [LARGE SCALE GENOMIC DNA]</scope>
    <source>
        <strain evidence="1">G3</strain>
    </source>
</reference>
<dbReference type="VEuPathDB" id="TrichDB:TVAGG3_0089140"/>
<dbReference type="SUPFAM" id="SSF48371">
    <property type="entry name" value="ARM repeat"/>
    <property type="match status" value="1"/>
</dbReference>
<protein>
    <submittedName>
        <fullName evidence="1">Uncharacterized protein</fullName>
    </submittedName>
</protein>
<dbReference type="RefSeq" id="XP_001305967.1">
    <property type="nucleotide sequence ID" value="XM_001305966.1"/>
</dbReference>
<sequence length="462" mass="53301">MLHSYKLEDEDEDFKKIDKLGLEYLEASQQDISYDQETLNKQIQLCLNSLQEGNELNVLEELDQMFAKVERNTDATIDQFDLLNLLGSFVNSDNFELVNHATSILKNITRISDYDIPVEIAEKIVENLPCQYLMLESAGYILTSIDRRDYAADYFLKDLNLISIINSLVYRNFQLQNIEVLLQIASSLLRYSSEEALNTVDPNFTTTLKAMLKSEKDEIVSISLRCLGTLVLRSKYNSTELITEGIKIFLQATSDIQKYDKNGFIRQASMTFLSEFLMRVSISDNEYKSQVIFSILECIDTKNNPDEKYADLLTHFCSPGENFSNYYEIITKSKNFQKLIMNSTNMSFQIQQCILYLYSNMIIHNSTHAVLLAGDNFGDVFQAFFAILPRSDEKIRFSILKAILVLLKVDQSFREYMDQEEFVDTMEFMKDLDQASADLADNIIQLAMDEEEDENMVDILPF</sequence>
<dbReference type="Proteomes" id="UP000001542">
    <property type="component" value="Unassembled WGS sequence"/>
</dbReference>
<dbReference type="InterPro" id="IPR016024">
    <property type="entry name" value="ARM-type_fold"/>
</dbReference>
<organism evidence="1 2">
    <name type="scientific">Trichomonas vaginalis (strain ATCC PRA-98 / G3)</name>
    <dbReference type="NCBI Taxonomy" id="412133"/>
    <lineage>
        <taxon>Eukaryota</taxon>
        <taxon>Metamonada</taxon>
        <taxon>Parabasalia</taxon>
        <taxon>Trichomonadida</taxon>
        <taxon>Trichomonadidae</taxon>
        <taxon>Trichomonas</taxon>
    </lineage>
</organism>
<keyword evidence="2" id="KW-1185">Reference proteome</keyword>
<name>A2FPX8_TRIV3</name>
<proteinExistence type="predicted"/>
<dbReference type="InterPro" id="IPR011989">
    <property type="entry name" value="ARM-like"/>
</dbReference>
<dbReference type="KEGG" id="tva:4750755"/>
<dbReference type="InParanoid" id="A2FPX8"/>
<reference evidence="1" key="1">
    <citation type="submission" date="2006-10" db="EMBL/GenBank/DDBJ databases">
        <authorList>
            <person name="Amadeo P."/>
            <person name="Zhao Q."/>
            <person name="Wortman J."/>
            <person name="Fraser-Liggett C."/>
            <person name="Carlton J."/>
        </authorList>
    </citation>
    <scope>NUCLEOTIDE SEQUENCE</scope>
    <source>
        <strain evidence="1">G3</strain>
    </source>
</reference>
<dbReference type="EMBL" id="DS113933">
    <property type="protein sequence ID" value="EAX93037.1"/>
    <property type="molecule type" value="Genomic_DNA"/>
</dbReference>
<accession>A2FPX8</accession>